<reference evidence="2" key="1">
    <citation type="journal article" date="2020" name="Cell">
        <title>Large-Scale Comparative Analyses of Tick Genomes Elucidate Their Genetic Diversity and Vector Capacities.</title>
        <authorList>
            <consortium name="Tick Genome and Microbiome Consortium (TIGMIC)"/>
            <person name="Jia N."/>
            <person name="Wang J."/>
            <person name="Shi W."/>
            <person name="Du L."/>
            <person name="Sun Y."/>
            <person name="Zhan W."/>
            <person name="Jiang J.F."/>
            <person name="Wang Q."/>
            <person name="Zhang B."/>
            <person name="Ji P."/>
            <person name="Bell-Sakyi L."/>
            <person name="Cui X.M."/>
            <person name="Yuan T.T."/>
            <person name="Jiang B.G."/>
            <person name="Yang W.F."/>
            <person name="Lam T.T."/>
            <person name="Chang Q.C."/>
            <person name="Ding S.J."/>
            <person name="Wang X.J."/>
            <person name="Zhu J.G."/>
            <person name="Ruan X.D."/>
            <person name="Zhao L."/>
            <person name="Wei J.T."/>
            <person name="Ye R.Z."/>
            <person name="Que T.C."/>
            <person name="Du C.H."/>
            <person name="Zhou Y.H."/>
            <person name="Cheng J.X."/>
            <person name="Dai P.F."/>
            <person name="Guo W.B."/>
            <person name="Han X.H."/>
            <person name="Huang E.J."/>
            <person name="Li L.F."/>
            <person name="Wei W."/>
            <person name="Gao Y.C."/>
            <person name="Liu J.Z."/>
            <person name="Shao H.Z."/>
            <person name="Wang X."/>
            <person name="Wang C.C."/>
            <person name="Yang T.C."/>
            <person name="Huo Q.B."/>
            <person name="Li W."/>
            <person name="Chen H.Y."/>
            <person name="Chen S.E."/>
            <person name="Zhou L.G."/>
            <person name="Ni X.B."/>
            <person name="Tian J.H."/>
            <person name="Sheng Y."/>
            <person name="Liu T."/>
            <person name="Pan Y.S."/>
            <person name="Xia L.Y."/>
            <person name="Li J."/>
            <person name="Zhao F."/>
            <person name="Cao W.C."/>
        </authorList>
    </citation>
    <scope>NUCLEOTIDE SEQUENCE</scope>
    <source>
        <strain evidence="2">Rmic-2018</strain>
    </source>
</reference>
<sequence>MAHVMRPSSSRAGRRILASTGCGTTAINEREVTLPPSIRGNANVQHDVVARANGPTATQGTSSAPRPPTAAIVIRPAGTFNNAREVLDWLGVRHQPPEAQRYDCFAGGLPVGIPVRPPAAGHGVQPHQGGHYIRRQSYAFAGHPTRTAVPTAEGQGASPDHKRVGRAPPVAAVTRKPDAQENAAPGPSNVPGGKDKAHGGPASTVPQNAGAPVAHGVPVGTLDAPHGGSHAVQEPQRAMQLRPSGSVERFHPDSGAVAAPAGGFLSWLPKIFSAPDEQALDQHIEAPQQIKTALPDHGGVAPQTTTQSPSSITYGSDAVSTTTSVAVEGRSWEARSLCCVIFGMLLMPINLPLCAVVLPHTAGRW</sequence>
<dbReference type="EMBL" id="JABSTU010000007">
    <property type="protein sequence ID" value="KAH8025443.1"/>
    <property type="molecule type" value="Genomic_DNA"/>
</dbReference>
<gene>
    <name evidence="2" type="ORF">HPB51_007965</name>
</gene>
<keyword evidence="3" id="KW-1185">Reference proteome</keyword>
<dbReference type="Proteomes" id="UP000821866">
    <property type="component" value="Unassembled WGS sequence"/>
</dbReference>
<proteinExistence type="predicted"/>
<evidence type="ECO:0000256" key="1">
    <source>
        <dbReference type="SAM" id="MobiDB-lite"/>
    </source>
</evidence>
<comment type="caution">
    <text evidence="2">The sequence shown here is derived from an EMBL/GenBank/DDBJ whole genome shotgun (WGS) entry which is preliminary data.</text>
</comment>
<evidence type="ECO:0000313" key="2">
    <source>
        <dbReference type="EMBL" id="KAH8025443.1"/>
    </source>
</evidence>
<accession>A0A9J6DTK2</accession>
<protein>
    <submittedName>
        <fullName evidence="2">Uncharacterized protein</fullName>
    </submittedName>
</protein>
<organism evidence="2 3">
    <name type="scientific">Rhipicephalus microplus</name>
    <name type="common">Cattle tick</name>
    <name type="synonym">Boophilus microplus</name>
    <dbReference type="NCBI Taxonomy" id="6941"/>
    <lineage>
        <taxon>Eukaryota</taxon>
        <taxon>Metazoa</taxon>
        <taxon>Ecdysozoa</taxon>
        <taxon>Arthropoda</taxon>
        <taxon>Chelicerata</taxon>
        <taxon>Arachnida</taxon>
        <taxon>Acari</taxon>
        <taxon>Parasitiformes</taxon>
        <taxon>Ixodida</taxon>
        <taxon>Ixodoidea</taxon>
        <taxon>Ixodidae</taxon>
        <taxon>Rhipicephalinae</taxon>
        <taxon>Rhipicephalus</taxon>
        <taxon>Boophilus</taxon>
    </lineage>
</organism>
<name>A0A9J6DTK2_RHIMP</name>
<feature type="region of interest" description="Disordered" evidence="1">
    <location>
        <begin position="146"/>
        <end position="209"/>
    </location>
</feature>
<evidence type="ECO:0000313" key="3">
    <source>
        <dbReference type="Proteomes" id="UP000821866"/>
    </source>
</evidence>
<dbReference type="AlphaFoldDB" id="A0A9J6DTK2"/>
<reference evidence="2" key="2">
    <citation type="submission" date="2021-09" db="EMBL/GenBank/DDBJ databases">
        <authorList>
            <person name="Jia N."/>
            <person name="Wang J."/>
            <person name="Shi W."/>
            <person name="Du L."/>
            <person name="Sun Y."/>
            <person name="Zhan W."/>
            <person name="Jiang J."/>
            <person name="Wang Q."/>
            <person name="Zhang B."/>
            <person name="Ji P."/>
            <person name="Sakyi L.B."/>
            <person name="Cui X."/>
            <person name="Yuan T."/>
            <person name="Jiang B."/>
            <person name="Yang W."/>
            <person name="Lam T.T.-Y."/>
            <person name="Chang Q."/>
            <person name="Ding S."/>
            <person name="Wang X."/>
            <person name="Zhu J."/>
            <person name="Ruan X."/>
            <person name="Zhao L."/>
            <person name="Wei J."/>
            <person name="Que T."/>
            <person name="Du C."/>
            <person name="Cheng J."/>
            <person name="Dai P."/>
            <person name="Han X."/>
            <person name="Huang E."/>
            <person name="Gao Y."/>
            <person name="Liu J."/>
            <person name="Shao H."/>
            <person name="Ye R."/>
            <person name="Li L."/>
            <person name="Wei W."/>
            <person name="Wang X."/>
            <person name="Wang C."/>
            <person name="Huo Q."/>
            <person name="Li W."/>
            <person name="Guo W."/>
            <person name="Chen H."/>
            <person name="Chen S."/>
            <person name="Zhou L."/>
            <person name="Zhou L."/>
            <person name="Ni X."/>
            <person name="Tian J."/>
            <person name="Zhou Y."/>
            <person name="Sheng Y."/>
            <person name="Liu T."/>
            <person name="Pan Y."/>
            <person name="Xia L."/>
            <person name="Li J."/>
            <person name="Zhao F."/>
            <person name="Cao W."/>
        </authorList>
    </citation>
    <scope>NUCLEOTIDE SEQUENCE</scope>
    <source>
        <strain evidence="2">Rmic-2018</strain>
        <tissue evidence="2">Larvae</tissue>
    </source>
</reference>